<organism evidence="2 3">
    <name type="scientific">Clostridium fallax</name>
    <dbReference type="NCBI Taxonomy" id="1533"/>
    <lineage>
        <taxon>Bacteria</taxon>
        <taxon>Bacillati</taxon>
        <taxon>Bacillota</taxon>
        <taxon>Clostridia</taxon>
        <taxon>Eubacteriales</taxon>
        <taxon>Clostridiaceae</taxon>
        <taxon>Clostridium</taxon>
    </lineage>
</organism>
<dbReference type="Pfam" id="PF07009">
    <property type="entry name" value="NusG_II"/>
    <property type="match status" value="1"/>
</dbReference>
<keyword evidence="3" id="KW-1185">Reference proteome</keyword>
<keyword evidence="1" id="KW-1133">Transmembrane helix</keyword>
<dbReference type="InterPro" id="IPR038690">
    <property type="entry name" value="NusG_2_sf"/>
</dbReference>
<gene>
    <name evidence="2" type="ORF">SAMN05443638_11237</name>
</gene>
<dbReference type="RefSeq" id="WP_072895720.1">
    <property type="nucleotide sequence ID" value="NZ_FQVM01000012.1"/>
</dbReference>
<dbReference type="Proteomes" id="UP000184035">
    <property type="component" value="Unassembled WGS sequence"/>
</dbReference>
<evidence type="ECO:0000256" key="1">
    <source>
        <dbReference type="SAM" id="Phobius"/>
    </source>
</evidence>
<dbReference type="STRING" id="1533.SAMN05443638_11237"/>
<dbReference type="EMBL" id="FQVM01000012">
    <property type="protein sequence ID" value="SHE80431.1"/>
    <property type="molecule type" value="Genomic_DNA"/>
</dbReference>
<dbReference type="CDD" id="cd09911">
    <property type="entry name" value="Lin0431_like"/>
    <property type="match status" value="1"/>
</dbReference>
<reference evidence="2 3" key="1">
    <citation type="submission" date="2016-11" db="EMBL/GenBank/DDBJ databases">
        <authorList>
            <person name="Jaros S."/>
            <person name="Januszkiewicz K."/>
            <person name="Wedrychowicz H."/>
        </authorList>
    </citation>
    <scope>NUCLEOTIDE SEQUENCE [LARGE SCALE GENOMIC DNA]</scope>
    <source>
        <strain evidence="2 3">DSM 2631</strain>
    </source>
</reference>
<accession>A0A1M4WGL1</accession>
<dbReference type="OrthoDB" id="47603at2"/>
<evidence type="ECO:0000313" key="3">
    <source>
        <dbReference type="Proteomes" id="UP000184035"/>
    </source>
</evidence>
<keyword evidence="1" id="KW-0472">Membrane</keyword>
<sequence>MFKKWDIIIIIALLVISFIPEIIFGFGMKKNYNRTYAEITVAGKVYKKIPLSEHRGEDIIDIKTKFGYNKVIVKDQSISISESDCPDKVCMAPGYISKRGDSLVCLPHRLMIEIKGDQNEDDDIINAY</sequence>
<evidence type="ECO:0000313" key="2">
    <source>
        <dbReference type="EMBL" id="SHE80431.1"/>
    </source>
</evidence>
<dbReference type="AlphaFoldDB" id="A0A1M4WGL1"/>
<keyword evidence="1" id="KW-0812">Transmembrane</keyword>
<proteinExistence type="predicted"/>
<dbReference type="Gene3D" id="2.60.320.10">
    <property type="entry name" value="N-utilization substance G protein NusG, insert domain"/>
    <property type="match status" value="1"/>
</dbReference>
<name>A0A1M4WGL1_9CLOT</name>
<feature type="transmembrane region" description="Helical" evidence="1">
    <location>
        <begin position="6"/>
        <end position="26"/>
    </location>
</feature>
<protein>
    <submittedName>
        <fullName evidence="2">Uncharacterized protein</fullName>
    </submittedName>
</protein>